<keyword evidence="1" id="KW-0732">Signal</keyword>
<feature type="signal peptide" evidence="1">
    <location>
        <begin position="1"/>
        <end position="28"/>
    </location>
</feature>
<dbReference type="EMBL" id="AYZB01000001">
    <property type="protein sequence ID" value="KRM24470.1"/>
    <property type="molecule type" value="Genomic_DNA"/>
</dbReference>
<feature type="chain" id="PRO_5041733448" description="WxL domain-containing protein" evidence="1">
    <location>
        <begin position="29"/>
        <end position="305"/>
    </location>
</feature>
<dbReference type="Proteomes" id="UP000050823">
    <property type="component" value="Unassembled WGS sequence"/>
</dbReference>
<organism evidence="3 4">
    <name type="scientific">Latilactobacillus graminis DSM 20719</name>
    <dbReference type="NCBI Taxonomy" id="1423752"/>
    <lineage>
        <taxon>Bacteria</taxon>
        <taxon>Bacillati</taxon>
        <taxon>Bacillota</taxon>
        <taxon>Bacilli</taxon>
        <taxon>Lactobacillales</taxon>
        <taxon>Lactobacillaceae</taxon>
        <taxon>Latilactobacillus</taxon>
    </lineage>
</organism>
<evidence type="ECO:0000313" key="3">
    <source>
        <dbReference type="EMBL" id="KRM24470.1"/>
    </source>
</evidence>
<evidence type="ECO:0000256" key="1">
    <source>
        <dbReference type="SAM" id="SignalP"/>
    </source>
</evidence>
<proteinExistence type="predicted"/>
<name>A0AA89L5F5_9LACO</name>
<comment type="caution">
    <text evidence="3">The sequence shown here is derived from an EMBL/GenBank/DDBJ whole genome shotgun (WGS) entry which is preliminary data.</text>
</comment>
<evidence type="ECO:0000313" key="4">
    <source>
        <dbReference type="Proteomes" id="UP000050823"/>
    </source>
</evidence>
<dbReference type="RefSeq" id="WP_057907269.1">
    <property type="nucleotide sequence ID" value="NZ_AYZB01000001.1"/>
</dbReference>
<dbReference type="InterPro" id="IPR027994">
    <property type="entry name" value="WxL_dom"/>
</dbReference>
<dbReference type="Pfam" id="PF13731">
    <property type="entry name" value="WxL"/>
    <property type="match status" value="1"/>
</dbReference>
<dbReference type="AlphaFoldDB" id="A0AA89L5F5"/>
<protein>
    <recommendedName>
        <fullName evidence="2">WxL domain-containing protein</fullName>
    </recommendedName>
</protein>
<accession>A0AA89L5F5</accession>
<feature type="domain" description="WxL" evidence="2">
    <location>
        <begin position="58"/>
        <end position="294"/>
    </location>
</feature>
<reference evidence="3 4" key="1">
    <citation type="journal article" date="2015" name="Genome Announc.">
        <title>Expanding the biotechnology potential of lactobacilli through comparative genomics of 213 strains and associated genera.</title>
        <authorList>
            <person name="Sun Z."/>
            <person name="Harris H.M."/>
            <person name="McCann A."/>
            <person name="Guo C."/>
            <person name="Argimon S."/>
            <person name="Zhang W."/>
            <person name="Yang X."/>
            <person name="Jeffery I.B."/>
            <person name="Cooney J.C."/>
            <person name="Kagawa T.F."/>
            <person name="Liu W."/>
            <person name="Song Y."/>
            <person name="Salvetti E."/>
            <person name="Wrobel A."/>
            <person name="Rasinkangas P."/>
            <person name="Parkhill J."/>
            <person name="Rea M.C."/>
            <person name="O'Sullivan O."/>
            <person name="Ritari J."/>
            <person name="Douillard F.P."/>
            <person name="Paul Ross R."/>
            <person name="Yang R."/>
            <person name="Briner A.E."/>
            <person name="Felis G.E."/>
            <person name="de Vos W.M."/>
            <person name="Barrangou R."/>
            <person name="Klaenhammer T.R."/>
            <person name="Caufield P.W."/>
            <person name="Cui Y."/>
            <person name="Zhang H."/>
            <person name="O'Toole P.W."/>
        </authorList>
    </citation>
    <scope>NUCLEOTIDE SEQUENCE [LARGE SCALE GENOMIC DNA]</scope>
    <source>
        <strain evidence="3 4">DSM 20719</strain>
    </source>
</reference>
<evidence type="ECO:0000259" key="2">
    <source>
        <dbReference type="Pfam" id="PF13731"/>
    </source>
</evidence>
<gene>
    <name evidence="3" type="ORF">FC90_GL000174</name>
</gene>
<sequence length="305" mass="32139">MKFTKLTGVALTGATLLSILAPATSTFAATTEGKTEDNGGTPLPQTDKTVAGISFGDNKPNANTGFLRLQMVPHVLDFGNHVKFDSAYTTFTADGKNYANGTNDRQPSYKEDGVTNQTAILNTDDTKLKELSGDAWATVVDKQVTREQLDTYATTTNQAAGTWDLNVKADGALMAKNGKTLADAQLLFKNTAYAKTDAVYDLTNEDQDSTFTADLASSTATDKGVADVGTITKSFALDLSDKDAQHKVAHADANQGTGANVFGWKPTDIQLVLPATSSVQNAEYTANLTWTLSTGVTGSDAGAKA</sequence>